<dbReference type="EMBL" id="SNXW01000001">
    <property type="protein sequence ID" value="TDP88510.1"/>
    <property type="molecule type" value="Genomic_DNA"/>
</dbReference>
<dbReference type="InterPro" id="IPR036249">
    <property type="entry name" value="Thioredoxin-like_sf"/>
</dbReference>
<dbReference type="OrthoDB" id="9811352at2"/>
<dbReference type="Pfam" id="PF08534">
    <property type="entry name" value="Redoxin"/>
    <property type="match status" value="1"/>
</dbReference>
<dbReference type="PANTHER" id="PTHR42852">
    <property type="entry name" value="THIOL:DISULFIDE INTERCHANGE PROTEIN DSBE"/>
    <property type="match status" value="1"/>
</dbReference>
<evidence type="ECO:0000259" key="1">
    <source>
        <dbReference type="PROSITE" id="PS51352"/>
    </source>
</evidence>
<evidence type="ECO:0000313" key="3">
    <source>
        <dbReference type="Proteomes" id="UP000294593"/>
    </source>
</evidence>
<dbReference type="InterPro" id="IPR013740">
    <property type="entry name" value="Redoxin"/>
</dbReference>
<proteinExistence type="predicted"/>
<comment type="caution">
    <text evidence="2">The sequence shown here is derived from an EMBL/GenBank/DDBJ whole genome shotgun (WGS) entry which is preliminary data.</text>
</comment>
<keyword evidence="2" id="KW-0413">Isomerase</keyword>
<protein>
    <submittedName>
        <fullName evidence="2">Thiol-disulfide isomerase/thioredoxin</fullName>
    </submittedName>
</protein>
<dbReference type="PROSITE" id="PS51352">
    <property type="entry name" value="THIOREDOXIN_2"/>
    <property type="match status" value="1"/>
</dbReference>
<dbReference type="InterPro" id="IPR050553">
    <property type="entry name" value="Thioredoxin_ResA/DsbE_sf"/>
</dbReference>
<dbReference type="SUPFAM" id="SSF52833">
    <property type="entry name" value="Thioredoxin-like"/>
    <property type="match status" value="1"/>
</dbReference>
<dbReference type="GO" id="GO:0016491">
    <property type="term" value="F:oxidoreductase activity"/>
    <property type="evidence" value="ECO:0007669"/>
    <property type="project" value="InterPro"/>
</dbReference>
<dbReference type="GO" id="GO:0016853">
    <property type="term" value="F:isomerase activity"/>
    <property type="evidence" value="ECO:0007669"/>
    <property type="project" value="UniProtKB-KW"/>
</dbReference>
<dbReference type="InterPro" id="IPR013766">
    <property type="entry name" value="Thioredoxin_domain"/>
</dbReference>
<organism evidence="2 3">
    <name type="scientific">Aquabacterium commune</name>
    <dbReference type="NCBI Taxonomy" id="70586"/>
    <lineage>
        <taxon>Bacteria</taxon>
        <taxon>Pseudomonadati</taxon>
        <taxon>Pseudomonadota</taxon>
        <taxon>Betaproteobacteria</taxon>
        <taxon>Burkholderiales</taxon>
        <taxon>Aquabacterium</taxon>
    </lineage>
</organism>
<dbReference type="RefSeq" id="WP_133606157.1">
    <property type="nucleotide sequence ID" value="NZ_SNXW01000001.1"/>
</dbReference>
<dbReference type="Gene3D" id="3.40.30.10">
    <property type="entry name" value="Glutaredoxin"/>
    <property type="match status" value="1"/>
</dbReference>
<name>A0A4R6RPB1_9BURK</name>
<dbReference type="PROSITE" id="PS51318">
    <property type="entry name" value="TAT"/>
    <property type="match status" value="1"/>
</dbReference>
<evidence type="ECO:0000313" key="2">
    <source>
        <dbReference type="EMBL" id="TDP88510.1"/>
    </source>
</evidence>
<dbReference type="AlphaFoldDB" id="A0A4R6RPB1"/>
<accession>A0A4R6RPB1</accession>
<feature type="domain" description="Thioredoxin" evidence="1">
    <location>
        <begin position="39"/>
        <end position="179"/>
    </location>
</feature>
<reference evidence="2 3" key="1">
    <citation type="submission" date="2019-03" db="EMBL/GenBank/DDBJ databases">
        <title>Genomic Encyclopedia of Type Strains, Phase IV (KMG-IV): sequencing the most valuable type-strain genomes for metagenomic binning, comparative biology and taxonomic classification.</title>
        <authorList>
            <person name="Goeker M."/>
        </authorList>
    </citation>
    <scope>NUCLEOTIDE SEQUENCE [LARGE SCALE GENOMIC DNA]</scope>
    <source>
        <strain evidence="2 3">DSM 11901</strain>
    </source>
</reference>
<gene>
    <name evidence="2" type="ORF">EV672_101662</name>
</gene>
<dbReference type="PANTHER" id="PTHR42852:SF18">
    <property type="entry name" value="CHROMOSOME UNDETERMINED SCAFFOLD_47, WHOLE GENOME SHOTGUN SEQUENCE"/>
    <property type="match status" value="1"/>
</dbReference>
<dbReference type="Proteomes" id="UP000294593">
    <property type="component" value="Unassembled WGS sequence"/>
</dbReference>
<dbReference type="CDD" id="cd02966">
    <property type="entry name" value="TlpA_like_family"/>
    <property type="match status" value="1"/>
</dbReference>
<sequence>MTLTRRRLLQSAPALPAAIAWGGLGGLVTAPAWLSGCADQASSQLPDLPFTQLDGSAHRTTEFKGRVAIVNFWATSCTTCVKEMPQMVATHRRFAAQGLEFLAVAMSYDPPAYVMQFAQTRQLPFRVAIDHDGGIAKGFGDVQLTPTTFVIDRQGRIAKRYVGEPDFEALHALLAKLLAAPASA</sequence>
<dbReference type="InterPro" id="IPR006311">
    <property type="entry name" value="TAT_signal"/>
</dbReference>
<keyword evidence="3" id="KW-1185">Reference proteome</keyword>